<dbReference type="CDD" id="cd06267">
    <property type="entry name" value="PBP1_LacI_sugar_binding-like"/>
    <property type="match status" value="1"/>
</dbReference>
<dbReference type="Proteomes" id="UP001527882">
    <property type="component" value="Unassembled WGS sequence"/>
</dbReference>
<dbReference type="InterPro" id="IPR028082">
    <property type="entry name" value="Peripla_BP_I"/>
</dbReference>
<dbReference type="PANTHER" id="PTHR30146:SF109">
    <property type="entry name" value="HTH-TYPE TRANSCRIPTIONAL REGULATOR GALS"/>
    <property type="match status" value="1"/>
</dbReference>
<evidence type="ECO:0000256" key="1">
    <source>
        <dbReference type="ARBA" id="ARBA00023015"/>
    </source>
</evidence>
<dbReference type="Pfam" id="PF13377">
    <property type="entry name" value="Peripla_BP_3"/>
    <property type="match status" value="1"/>
</dbReference>
<comment type="caution">
    <text evidence="5">The sequence shown here is derived from an EMBL/GenBank/DDBJ whole genome shotgun (WGS) entry which is preliminary data.</text>
</comment>
<evidence type="ECO:0000256" key="3">
    <source>
        <dbReference type="ARBA" id="ARBA00023163"/>
    </source>
</evidence>
<dbReference type="RefSeq" id="WP_269884886.1">
    <property type="nucleotide sequence ID" value="NZ_JAQAGZ010000023.1"/>
</dbReference>
<keyword evidence="3" id="KW-0804">Transcription</keyword>
<protein>
    <submittedName>
        <fullName evidence="5">LacI family DNA-binding transcriptional regulator</fullName>
    </submittedName>
</protein>
<dbReference type="Pfam" id="PF00356">
    <property type="entry name" value="LacI"/>
    <property type="match status" value="1"/>
</dbReference>
<dbReference type="InterPro" id="IPR046335">
    <property type="entry name" value="LacI/GalR-like_sensor"/>
</dbReference>
<dbReference type="SUPFAM" id="SSF47413">
    <property type="entry name" value="lambda repressor-like DNA-binding domains"/>
    <property type="match status" value="1"/>
</dbReference>
<accession>A0ABT4QHL9</accession>
<dbReference type="InterPro" id="IPR010982">
    <property type="entry name" value="Lambda_DNA-bd_dom_sf"/>
</dbReference>
<keyword evidence="1" id="KW-0805">Transcription regulation</keyword>
<dbReference type="InterPro" id="IPR000843">
    <property type="entry name" value="HTH_LacI"/>
</dbReference>
<name>A0ABT4QHL9_9BACL</name>
<dbReference type="Gene3D" id="1.10.260.40">
    <property type="entry name" value="lambda repressor-like DNA-binding domains"/>
    <property type="match status" value="1"/>
</dbReference>
<dbReference type="PANTHER" id="PTHR30146">
    <property type="entry name" value="LACI-RELATED TRANSCRIPTIONAL REPRESSOR"/>
    <property type="match status" value="1"/>
</dbReference>
<dbReference type="Gene3D" id="3.40.50.2300">
    <property type="match status" value="2"/>
</dbReference>
<feature type="domain" description="HTH lacI-type" evidence="4">
    <location>
        <begin position="4"/>
        <end position="60"/>
    </location>
</feature>
<organism evidence="5 6">
    <name type="scientific">Paenibacillus gyeongsangnamensis</name>
    <dbReference type="NCBI Taxonomy" id="3388067"/>
    <lineage>
        <taxon>Bacteria</taxon>
        <taxon>Bacillati</taxon>
        <taxon>Bacillota</taxon>
        <taxon>Bacilli</taxon>
        <taxon>Bacillales</taxon>
        <taxon>Paenibacillaceae</taxon>
        <taxon>Paenibacillus</taxon>
    </lineage>
</organism>
<dbReference type="EMBL" id="JAQAGZ010000023">
    <property type="protein sequence ID" value="MCZ8516354.1"/>
    <property type="molecule type" value="Genomic_DNA"/>
</dbReference>
<keyword evidence="6" id="KW-1185">Reference proteome</keyword>
<dbReference type="CDD" id="cd01392">
    <property type="entry name" value="HTH_LacI"/>
    <property type="match status" value="1"/>
</dbReference>
<evidence type="ECO:0000256" key="2">
    <source>
        <dbReference type="ARBA" id="ARBA00023125"/>
    </source>
</evidence>
<evidence type="ECO:0000259" key="4">
    <source>
        <dbReference type="PROSITE" id="PS50932"/>
    </source>
</evidence>
<evidence type="ECO:0000313" key="5">
    <source>
        <dbReference type="EMBL" id="MCZ8516354.1"/>
    </source>
</evidence>
<dbReference type="PROSITE" id="PS50932">
    <property type="entry name" value="HTH_LACI_2"/>
    <property type="match status" value="1"/>
</dbReference>
<dbReference type="SUPFAM" id="SSF53822">
    <property type="entry name" value="Periplasmic binding protein-like I"/>
    <property type="match status" value="1"/>
</dbReference>
<proteinExistence type="predicted"/>
<dbReference type="GO" id="GO:0003677">
    <property type="term" value="F:DNA binding"/>
    <property type="evidence" value="ECO:0007669"/>
    <property type="project" value="UniProtKB-KW"/>
</dbReference>
<reference evidence="5 6" key="1">
    <citation type="submission" date="2022-12" db="EMBL/GenBank/DDBJ databases">
        <title>Draft genome sequence of Paenibacillus sp. dW9.</title>
        <authorList>
            <person name="Choi E.-W."/>
            <person name="Kim D.-U."/>
        </authorList>
    </citation>
    <scope>NUCLEOTIDE SEQUENCE [LARGE SCALE GENOMIC DNA]</scope>
    <source>
        <strain evidence="6">dW9</strain>
    </source>
</reference>
<keyword evidence="2 5" id="KW-0238">DNA-binding</keyword>
<sequence length="340" mass="37857">MKRVTSFDVAKQAGVSRSVVSAVLNGTPGIGVSEEKRRAVLKAIEELGYVVDVQAQGMRTGRSRCIAAYGDLSNRLFSQMLQGLQLVCNEQGYYVLLCGAGAGFQDRSALIDLYLQRRIDGIVTKDVTGYSDPEWEKLVREKNIPFVSVEGFPESGGIVSVQMDYGRSIRIALDYIRSRTPLPPAYIEIYEGAEHRPNWGDRHRTLAYKQWMEEKGLEPRVVLKKLAPWPEDHAWWTELLRADGGAACYLTNWSRGSVLLYRAANELGLRIGRDVLVMAADNTERVNAQLVPSLSAVEVPYKEMGEAAARRLIAAIEGAGEPDERSGLWLEARLEPRESL</sequence>
<gene>
    <name evidence="5" type="ORF">O9H85_28980</name>
</gene>
<evidence type="ECO:0000313" key="6">
    <source>
        <dbReference type="Proteomes" id="UP001527882"/>
    </source>
</evidence>
<dbReference type="SMART" id="SM00354">
    <property type="entry name" value="HTH_LACI"/>
    <property type="match status" value="1"/>
</dbReference>